<evidence type="ECO:0000313" key="3">
    <source>
        <dbReference type="Proteomes" id="UP000218615"/>
    </source>
</evidence>
<keyword evidence="3" id="KW-1185">Reference proteome</keyword>
<dbReference type="GO" id="GO:0016788">
    <property type="term" value="F:hydrolase activity, acting on ester bonds"/>
    <property type="evidence" value="ECO:0007669"/>
    <property type="project" value="InterPro"/>
</dbReference>
<organism evidence="2 3">
    <name type="scientific">Candidatus Methanoperedens nitratireducens</name>
    <dbReference type="NCBI Taxonomy" id="1392998"/>
    <lineage>
        <taxon>Archaea</taxon>
        <taxon>Methanobacteriati</taxon>
        <taxon>Methanobacteriota</taxon>
        <taxon>Stenosarchaea group</taxon>
        <taxon>Methanomicrobia</taxon>
        <taxon>Methanosarcinales</taxon>
        <taxon>ANME-2 cluster</taxon>
        <taxon>Candidatus Methanoperedentaceae</taxon>
        <taxon>Candidatus Methanoperedens</taxon>
    </lineage>
</organism>
<dbReference type="Proteomes" id="UP000218615">
    <property type="component" value="Unassembled WGS sequence"/>
</dbReference>
<dbReference type="SUPFAM" id="SSF51556">
    <property type="entry name" value="Metallo-dependent hydrolases"/>
    <property type="match status" value="1"/>
</dbReference>
<dbReference type="InterPro" id="IPR011589">
    <property type="entry name" value="UCP004961"/>
</dbReference>
<reference evidence="3" key="1">
    <citation type="submission" date="2017-06" db="EMBL/GenBank/DDBJ databases">
        <authorList>
            <person name="Cremers G."/>
        </authorList>
    </citation>
    <scope>NUCLEOTIDE SEQUENCE [LARGE SCALE GENOMIC DNA]</scope>
</reference>
<feature type="region of interest" description="Disordered" evidence="1">
    <location>
        <begin position="1"/>
        <end position="24"/>
    </location>
</feature>
<dbReference type="STRING" id="1392998.ANME2D_02134"/>
<gene>
    <name evidence="2" type="ORF">MNV_270008</name>
</gene>
<dbReference type="AlphaFoldDB" id="A0A284VPV8"/>
<evidence type="ECO:0000256" key="1">
    <source>
        <dbReference type="SAM" id="MobiDB-lite"/>
    </source>
</evidence>
<proteinExistence type="predicted"/>
<dbReference type="InterPro" id="IPR032466">
    <property type="entry name" value="Metal_Hydrolase"/>
</dbReference>
<dbReference type="Pfam" id="PF01026">
    <property type="entry name" value="TatD_DNase"/>
    <property type="match status" value="1"/>
</dbReference>
<accession>A0A284VPV8</accession>
<dbReference type="PIRSF" id="PIRSF004961">
    <property type="entry name" value="UCP004961_TatD"/>
    <property type="match status" value="1"/>
</dbReference>
<dbReference type="EMBL" id="FZMP01000171">
    <property type="protein sequence ID" value="SNQ61233.1"/>
    <property type="molecule type" value="Genomic_DNA"/>
</dbReference>
<dbReference type="PANTHER" id="PTHR42206:SF1">
    <property type="entry name" value="METAL-DEPENDENT HYDROLASE"/>
    <property type="match status" value="1"/>
</dbReference>
<sequence>MRWGGGADDQESESMTTSTPPILDNHMHLNPSGRCLDAVREFARAGGTHIMLVSLPPWSLDIEINAPDDYRKVFDKVLKIARRAEEAEKVKVFVVLGVHPAELTRYYGRVGLARAVEIMKGGLEVAREYVEKGLAIGLKSGRPHYEVEPKLWDASNDIMRLSFTLAKDAGCAVQLHTESATEGGLAEIAGIAGDAGLAPEKVVKHFSPPMVKVCEGTGIFPSVLAGEDAIQKALGEGTRFMMETDYIDDLKRPGSVLGPKTVPKRTKQLIPEWGEDVFWKIHKENPERVYGIEIDV</sequence>
<dbReference type="PANTHER" id="PTHR42206">
    <property type="entry name" value="METAL-DEPENDENT HYDROLASE-RELATED"/>
    <property type="match status" value="1"/>
</dbReference>
<dbReference type="RefSeq" id="WP_306453639.1">
    <property type="nucleotide sequence ID" value="NZ_FZMP01000171.1"/>
</dbReference>
<evidence type="ECO:0000313" key="2">
    <source>
        <dbReference type="EMBL" id="SNQ61233.1"/>
    </source>
</evidence>
<dbReference type="InterPro" id="IPR001130">
    <property type="entry name" value="TatD-like"/>
</dbReference>
<dbReference type="Gene3D" id="3.20.20.140">
    <property type="entry name" value="Metal-dependent hydrolases"/>
    <property type="match status" value="1"/>
</dbReference>
<protein>
    <submittedName>
        <fullName evidence="2">TatD-related deoxyribonuclease</fullName>
    </submittedName>
</protein>
<name>A0A284VPV8_9EURY</name>